<evidence type="ECO:0000313" key="2">
    <source>
        <dbReference type="Proteomes" id="UP000179467"/>
    </source>
</evidence>
<dbReference type="AlphaFoldDB" id="A0A1S1HC04"/>
<dbReference type="RefSeq" id="WP_070932938.1">
    <property type="nucleotide sequence ID" value="NZ_MIPT01000001.1"/>
</dbReference>
<gene>
    <name evidence="1" type="ORF">BHE75_01099</name>
</gene>
<dbReference type="EMBL" id="MIPT01000001">
    <property type="protein sequence ID" value="OHT19116.1"/>
    <property type="molecule type" value="Genomic_DNA"/>
</dbReference>
<dbReference type="Proteomes" id="UP000179467">
    <property type="component" value="Unassembled WGS sequence"/>
</dbReference>
<comment type="caution">
    <text evidence="1">The sequence shown here is derived from an EMBL/GenBank/DDBJ whole genome shotgun (WGS) entry which is preliminary data.</text>
</comment>
<proteinExistence type="predicted"/>
<protein>
    <submittedName>
        <fullName evidence="1">Uncharacterized protein</fullName>
    </submittedName>
</protein>
<name>A0A1S1HC04_9SPHN</name>
<evidence type="ECO:0000313" key="1">
    <source>
        <dbReference type="EMBL" id="OHT19116.1"/>
    </source>
</evidence>
<organism evidence="1 2">
    <name type="scientific">Edaphosphingomonas haloaromaticamans</name>
    <dbReference type="NCBI Taxonomy" id="653954"/>
    <lineage>
        <taxon>Bacteria</taxon>
        <taxon>Pseudomonadati</taxon>
        <taxon>Pseudomonadota</taxon>
        <taxon>Alphaproteobacteria</taxon>
        <taxon>Sphingomonadales</taxon>
        <taxon>Rhizorhabdaceae</taxon>
        <taxon>Edaphosphingomonas</taxon>
    </lineage>
</organism>
<keyword evidence="2" id="KW-1185">Reference proteome</keyword>
<reference evidence="1 2" key="1">
    <citation type="submission" date="2016-09" db="EMBL/GenBank/DDBJ databases">
        <title>Metabolic pathway, cell adaptation mechanisms and a novel monoxygenase revealed through proteogenomic-transcription analysis of a Sphingomonas haloaromaticamans strain degrading the fungicide ortho-phenylphenol.</title>
        <authorList>
            <person name="Perruchon C."/>
            <person name="Papadopoulou E.S."/>
            <person name="Rousidou C."/>
            <person name="Vasileiadis S."/>
            <person name="Tanou G."/>
            <person name="Amoutzias G."/>
            <person name="Molassiotis A."/>
            <person name="Karpouzas D.G."/>
        </authorList>
    </citation>
    <scope>NUCLEOTIDE SEQUENCE [LARGE SCALE GENOMIC DNA]</scope>
    <source>
        <strain evidence="1 2">P3</strain>
    </source>
</reference>
<dbReference type="OrthoDB" id="2656750at2"/>
<sequence>MANNIQIFCKLENTAENGEAVTAKIKGLGSWARVSTSFWYIDSALTASEARDQIAPLLKTDDCLFVVNASTGQAAWKGLSDKVPAFVKSHWNS</sequence>
<accession>A0A1S1HC04</accession>